<dbReference type="Proteomes" id="UP000010074">
    <property type="component" value="Chromosome"/>
</dbReference>
<keyword evidence="1" id="KW-0472">Membrane</keyword>
<dbReference type="Gene3D" id="2.40.160.50">
    <property type="entry name" value="membrane protein fhac: a member of the omp85/tpsb transporter family"/>
    <property type="match status" value="1"/>
</dbReference>
<keyword evidence="1" id="KW-0812">Transmembrane</keyword>
<name>K7Z250_BDEBC</name>
<keyword evidence="1" id="KW-1133">Transmembrane helix</keyword>
<dbReference type="PATRIC" id="fig|1069642.3.peg.3470"/>
<dbReference type="AlphaFoldDB" id="K7Z250"/>
<gene>
    <name evidence="2" type="ORF">Bdt_3505</name>
</gene>
<sequence>MKKNLLFIAATLIVFAGPRSWGNVFVDPEDGYLDASRWLLEHSGFLPVPIIITEPAVGFGGGLALIFMDKSSEAARPGHFAPPTIKGVAAFATDNGSAGGAGFYVRNWDKDRWRYMGALGTAGMNLNFYGSGGFPGSEDLKMEYSLDGFFLLQDLRHRLGESNWFLGARYMYSDLKATFEGGNLPLPETENRNGGLAVLINYDSRDNTLSPLTGLQGELRYYMFSENLGGNLNYNLSAADIQGFWKWNENWGGAARLLTRWTDGSAPFYAKPYIDLRGIAKQRYQGDVAGSAELELRWRPQPRWQYSVFGGGGKASTDTDLFESSESAGTYGAGLRYLMARLVGFQMGFDVARGPEETVFYIQAGSAWF</sequence>
<dbReference type="EMBL" id="CP002930">
    <property type="protein sequence ID" value="AFY03180.1"/>
    <property type="molecule type" value="Genomic_DNA"/>
</dbReference>
<evidence type="ECO:0000256" key="1">
    <source>
        <dbReference type="SAM" id="Phobius"/>
    </source>
</evidence>
<dbReference type="HOGENOM" id="CLU_046092_2_0_7"/>
<protein>
    <submittedName>
        <fullName evidence="2">Uncharacterized protein</fullName>
    </submittedName>
</protein>
<dbReference type="STRING" id="1069642.Bdt_3505"/>
<reference evidence="2 3" key="1">
    <citation type="journal article" date="2012" name="BMC Genomics">
        <title>Genome analysis of a simultaneously predatory and prey-independent, novel Bdellovibrio bacteriovorus from the River Tiber, supports in silico predictions of both ancient and recent lateral gene transfer from diverse bacteria.</title>
        <authorList>
            <person name="Hobley L."/>
            <person name="Lerner T.R."/>
            <person name="Williams L.E."/>
            <person name="Lambert C."/>
            <person name="Till R."/>
            <person name="Milner D.S."/>
            <person name="Basford S.M."/>
            <person name="Capeness M.J."/>
            <person name="Fenton A.K."/>
            <person name="Atterbury R.J."/>
            <person name="Harris M.A."/>
            <person name="Sockett R.E."/>
        </authorList>
    </citation>
    <scope>NUCLEOTIDE SEQUENCE [LARGE SCALE GENOMIC DNA]</scope>
    <source>
        <strain evidence="2 3">Tiberius</strain>
    </source>
</reference>
<evidence type="ECO:0000313" key="2">
    <source>
        <dbReference type="EMBL" id="AFY03180.1"/>
    </source>
</evidence>
<dbReference type="OrthoDB" id="9771071at2"/>
<proteinExistence type="predicted"/>
<evidence type="ECO:0000313" key="3">
    <source>
        <dbReference type="Proteomes" id="UP000010074"/>
    </source>
</evidence>
<dbReference type="KEGG" id="bbat:Bdt_3505"/>
<accession>K7Z250</accession>
<dbReference type="RefSeq" id="WP_015092588.1">
    <property type="nucleotide sequence ID" value="NC_019567.1"/>
</dbReference>
<organism evidence="2 3">
    <name type="scientific">Bdellovibrio bacteriovorus str. Tiberius</name>
    <dbReference type="NCBI Taxonomy" id="1069642"/>
    <lineage>
        <taxon>Bacteria</taxon>
        <taxon>Pseudomonadati</taxon>
        <taxon>Bdellovibrionota</taxon>
        <taxon>Bdellovibrionia</taxon>
        <taxon>Bdellovibrionales</taxon>
        <taxon>Pseudobdellovibrionaceae</taxon>
        <taxon>Bdellovibrio</taxon>
    </lineage>
</organism>
<feature type="transmembrane region" description="Helical" evidence="1">
    <location>
        <begin position="46"/>
        <end position="67"/>
    </location>
</feature>